<feature type="transmembrane region" description="Helical" evidence="6">
    <location>
        <begin position="32"/>
        <end position="53"/>
    </location>
</feature>
<evidence type="ECO:0000256" key="5">
    <source>
        <dbReference type="SAM" id="MobiDB-lite"/>
    </source>
</evidence>
<dbReference type="AlphaFoldDB" id="A0A8H9H4N0"/>
<feature type="region of interest" description="Disordered" evidence="5">
    <location>
        <begin position="112"/>
        <end position="140"/>
    </location>
</feature>
<evidence type="ECO:0000256" key="6">
    <source>
        <dbReference type="SAM" id="Phobius"/>
    </source>
</evidence>
<evidence type="ECO:0000313" key="8">
    <source>
        <dbReference type="EMBL" id="GGO27061.1"/>
    </source>
</evidence>
<evidence type="ECO:0000256" key="2">
    <source>
        <dbReference type="ARBA" id="ARBA00022692"/>
    </source>
</evidence>
<evidence type="ECO:0000256" key="1">
    <source>
        <dbReference type="ARBA" id="ARBA00022475"/>
    </source>
</evidence>
<dbReference type="EMBL" id="BMMN01000015">
    <property type="protein sequence ID" value="GGO27061.1"/>
    <property type="molecule type" value="Genomic_DNA"/>
</dbReference>
<keyword evidence="1" id="KW-1003">Cell membrane</keyword>
<evidence type="ECO:0000256" key="4">
    <source>
        <dbReference type="ARBA" id="ARBA00023136"/>
    </source>
</evidence>
<keyword evidence="4 6" id="KW-0472">Membrane</keyword>
<evidence type="ECO:0000256" key="3">
    <source>
        <dbReference type="ARBA" id="ARBA00022989"/>
    </source>
</evidence>
<protein>
    <recommendedName>
        <fullName evidence="7">Lipopolysaccharide assembly protein A domain-containing protein</fullName>
    </recommendedName>
</protein>
<keyword evidence="2 6" id="KW-0812">Transmembrane</keyword>
<comment type="caution">
    <text evidence="8">The sequence shown here is derived from an EMBL/GenBank/DDBJ whole genome shotgun (WGS) entry which is preliminary data.</text>
</comment>
<accession>A0A8H9H4N0</accession>
<dbReference type="GO" id="GO:0005886">
    <property type="term" value="C:plasma membrane"/>
    <property type="evidence" value="ECO:0007669"/>
    <property type="project" value="InterPro"/>
</dbReference>
<evidence type="ECO:0000313" key="9">
    <source>
        <dbReference type="Proteomes" id="UP000653480"/>
    </source>
</evidence>
<evidence type="ECO:0000259" key="7">
    <source>
        <dbReference type="Pfam" id="PF06305"/>
    </source>
</evidence>
<feature type="domain" description="Lipopolysaccharide assembly protein A" evidence="7">
    <location>
        <begin position="54"/>
        <end position="104"/>
    </location>
</feature>
<organism evidence="8 9">
    <name type="scientific">Microbispora bryophytorum</name>
    <dbReference type="NCBI Taxonomy" id="1460882"/>
    <lineage>
        <taxon>Bacteria</taxon>
        <taxon>Bacillati</taxon>
        <taxon>Actinomycetota</taxon>
        <taxon>Actinomycetes</taxon>
        <taxon>Streptosporangiales</taxon>
        <taxon>Streptosporangiaceae</taxon>
        <taxon>Microbispora</taxon>
    </lineage>
</organism>
<gene>
    <name evidence="8" type="ORF">GCM10011574_60070</name>
</gene>
<dbReference type="RefSeq" id="WP_167748403.1">
    <property type="nucleotide sequence ID" value="NZ_BMMN01000015.1"/>
</dbReference>
<dbReference type="InterPro" id="IPR010445">
    <property type="entry name" value="LapA_dom"/>
</dbReference>
<proteinExistence type="predicted"/>
<feature type="transmembrane region" description="Helical" evidence="6">
    <location>
        <begin position="73"/>
        <end position="96"/>
    </location>
</feature>
<keyword evidence="9" id="KW-1185">Reference proteome</keyword>
<keyword evidence="3 6" id="KW-1133">Transmembrane helix</keyword>
<dbReference type="Proteomes" id="UP000653480">
    <property type="component" value="Unassembled WGS sequence"/>
</dbReference>
<reference evidence="8" key="2">
    <citation type="submission" date="2020-09" db="EMBL/GenBank/DDBJ databases">
        <authorList>
            <person name="Sun Q."/>
            <person name="Zhou Y."/>
        </authorList>
    </citation>
    <scope>NUCLEOTIDE SEQUENCE</scope>
    <source>
        <strain evidence="8">CGMCC 4.7138</strain>
    </source>
</reference>
<name>A0A8H9H4N0_9ACTN</name>
<dbReference type="Pfam" id="PF06305">
    <property type="entry name" value="LapA_dom"/>
    <property type="match status" value="1"/>
</dbReference>
<reference evidence="8" key="1">
    <citation type="journal article" date="2014" name="Int. J. Syst. Evol. Microbiol.">
        <title>Complete genome sequence of Corynebacterium casei LMG S-19264T (=DSM 44701T), isolated from a smear-ripened cheese.</title>
        <authorList>
            <consortium name="US DOE Joint Genome Institute (JGI-PGF)"/>
            <person name="Walter F."/>
            <person name="Albersmeier A."/>
            <person name="Kalinowski J."/>
            <person name="Ruckert C."/>
        </authorList>
    </citation>
    <scope>NUCLEOTIDE SEQUENCE</scope>
    <source>
        <strain evidence="8">CGMCC 4.7138</strain>
    </source>
</reference>
<sequence>MPDLSKPRESQPVEVPTVGPSRRFVLARTRASAMWVATITAAFILLLLLIFVLQNGQVIRVSFFGADGDLPLGVALLLAMTGGILAVALPGVGRIIQLRRLARRRMVSTSVGDASKHHKPLYEPPIGQTVGDGRLPASRGPKDRLRALLTRR</sequence>